<keyword evidence="2" id="KW-0808">Transferase</keyword>
<dbReference type="EMBL" id="MT142403">
    <property type="protein sequence ID" value="QJA80026.1"/>
    <property type="molecule type" value="Genomic_DNA"/>
</dbReference>
<dbReference type="AlphaFoldDB" id="A0A6M3KDP2"/>
<dbReference type="GO" id="GO:0016740">
    <property type="term" value="F:transferase activity"/>
    <property type="evidence" value="ECO:0007669"/>
    <property type="project" value="UniProtKB-KW"/>
</dbReference>
<dbReference type="InterPro" id="IPR001173">
    <property type="entry name" value="Glyco_trans_2-like"/>
</dbReference>
<feature type="domain" description="Glycosyltransferase 2-like" evidence="1">
    <location>
        <begin position="5"/>
        <end position="103"/>
    </location>
</feature>
<dbReference type="SUPFAM" id="SSF53448">
    <property type="entry name" value="Nucleotide-diphospho-sugar transferases"/>
    <property type="match status" value="1"/>
</dbReference>
<evidence type="ECO:0000259" key="1">
    <source>
        <dbReference type="Pfam" id="PF00535"/>
    </source>
</evidence>
<evidence type="ECO:0000313" key="2">
    <source>
        <dbReference type="EMBL" id="QJA80026.1"/>
    </source>
</evidence>
<dbReference type="Pfam" id="PF00535">
    <property type="entry name" value="Glycos_transf_2"/>
    <property type="match status" value="1"/>
</dbReference>
<accession>A0A6M3KDP2</accession>
<sequence length="281" mass="31988">MRKVSAILPVLNEEKLLPTILNNLAPYVHEIIAIDGGPEGPSTDGSRQLLDGCDKVRYFSGTYKSPYGTLDAGVQKNIGIREAVGDVLLFASCDMFFSNLDIFMEAVEKEEDKLLFFMANIEFWLNIKNMRLHSNDGNTMFSIPSSIVEMVAIDRSLSPTFDDLGSIKSKQALFETRLLMPQAVKYHAGWIRSFRQQVDKHIMHVKQRRWGDWGLELLGNGDKAIEQWAIRHVLSYPQTPSVDVVIKVPEEAQVFNEMQYNKGYERVINAFEEIYGESVFK</sequence>
<organism evidence="2">
    <name type="scientific">viral metagenome</name>
    <dbReference type="NCBI Taxonomy" id="1070528"/>
    <lineage>
        <taxon>unclassified sequences</taxon>
        <taxon>metagenomes</taxon>
        <taxon>organismal metagenomes</taxon>
    </lineage>
</organism>
<reference evidence="2" key="1">
    <citation type="submission" date="2020-03" db="EMBL/GenBank/DDBJ databases">
        <title>The deep terrestrial virosphere.</title>
        <authorList>
            <person name="Holmfeldt K."/>
            <person name="Nilsson E."/>
            <person name="Simone D."/>
            <person name="Lopez-Fernandez M."/>
            <person name="Wu X."/>
            <person name="de Brujin I."/>
            <person name="Lundin D."/>
            <person name="Andersson A."/>
            <person name="Bertilsson S."/>
            <person name="Dopson M."/>
        </authorList>
    </citation>
    <scope>NUCLEOTIDE SEQUENCE</scope>
    <source>
        <strain evidence="2">MM415A00788</strain>
    </source>
</reference>
<dbReference type="Gene3D" id="3.90.550.10">
    <property type="entry name" value="Spore Coat Polysaccharide Biosynthesis Protein SpsA, Chain A"/>
    <property type="match status" value="1"/>
</dbReference>
<dbReference type="InterPro" id="IPR029044">
    <property type="entry name" value="Nucleotide-diphossugar_trans"/>
</dbReference>
<gene>
    <name evidence="2" type="ORF">MM415A00788_0013</name>
</gene>
<proteinExistence type="predicted"/>
<name>A0A6M3KDP2_9ZZZZ</name>
<protein>
    <submittedName>
        <fullName evidence="2">Putative glycosyltransferase</fullName>
    </submittedName>
</protein>